<evidence type="ECO:0000256" key="3">
    <source>
        <dbReference type="ARBA" id="ARBA00023082"/>
    </source>
</evidence>
<dbReference type="InterPro" id="IPR013249">
    <property type="entry name" value="RNA_pol_sigma70_r4_t2"/>
</dbReference>
<protein>
    <submittedName>
        <fullName evidence="7">RNA polymerase ECF-type sigma factor</fullName>
    </submittedName>
</protein>
<dbReference type="InterPro" id="IPR013324">
    <property type="entry name" value="RNA_pol_sigma_r3/r4-like"/>
</dbReference>
<dbReference type="InterPro" id="IPR036388">
    <property type="entry name" value="WH-like_DNA-bd_sf"/>
</dbReference>
<proteinExistence type="inferred from homology"/>
<dbReference type="Gene3D" id="1.10.1740.10">
    <property type="match status" value="1"/>
</dbReference>
<dbReference type="SUPFAM" id="SSF88659">
    <property type="entry name" value="Sigma3 and sigma4 domains of RNA polymerase sigma factors"/>
    <property type="match status" value="1"/>
</dbReference>
<dbReference type="OrthoDB" id="1056775at2"/>
<comment type="similarity">
    <text evidence="1">Belongs to the sigma-70 factor family. ECF subfamily.</text>
</comment>
<accession>A0A2H1EDF9</accession>
<organism evidence="7 8">
    <name type="scientific">Tenacibaculum maritimum NCIMB 2154</name>
    <dbReference type="NCBI Taxonomy" id="1349785"/>
    <lineage>
        <taxon>Bacteria</taxon>
        <taxon>Pseudomonadati</taxon>
        <taxon>Bacteroidota</taxon>
        <taxon>Flavobacteriia</taxon>
        <taxon>Flavobacteriales</taxon>
        <taxon>Flavobacteriaceae</taxon>
        <taxon>Tenacibaculum</taxon>
    </lineage>
</organism>
<keyword evidence="2" id="KW-0805">Transcription regulation</keyword>
<dbReference type="PANTHER" id="PTHR43133">
    <property type="entry name" value="RNA POLYMERASE ECF-TYPE SIGMA FACTO"/>
    <property type="match status" value="1"/>
</dbReference>
<dbReference type="EMBL" id="LT634361">
    <property type="protein sequence ID" value="SFZ85125.1"/>
    <property type="molecule type" value="Genomic_DNA"/>
</dbReference>
<dbReference type="InterPro" id="IPR039425">
    <property type="entry name" value="RNA_pol_sigma-70-like"/>
</dbReference>
<dbReference type="CDD" id="cd06171">
    <property type="entry name" value="Sigma70_r4"/>
    <property type="match status" value="1"/>
</dbReference>
<dbReference type="GO" id="GO:0016987">
    <property type="term" value="F:sigma factor activity"/>
    <property type="evidence" value="ECO:0007669"/>
    <property type="project" value="UniProtKB-KW"/>
</dbReference>
<evidence type="ECO:0000313" key="7">
    <source>
        <dbReference type="EMBL" id="SFZ85125.1"/>
    </source>
</evidence>
<dbReference type="GO" id="GO:0003677">
    <property type="term" value="F:DNA binding"/>
    <property type="evidence" value="ECO:0007669"/>
    <property type="project" value="InterPro"/>
</dbReference>
<name>A0A2H1EDF9_9FLAO</name>
<evidence type="ECO:0000256" key="2">
    <source>
        <dbReference type="ARBA" id="ARBA00023015"/>
    </source>
</evidence>
<gene>
    <name evidence="7" type="ORF">MARIT_3066</name>
</gene>
<dbReference type="InterPro" id="IPR014284">
    <property type="entry name" value="RNA_pol_sigma-70_dom"/>
</dbReference>
<dbReference type="InterPro" id="IPR007627">
    <property type="entry name" value="RNA_pol_sigma70_r2"/>
</dbReference>
<dbReference type="InterPro" id="IPR013325">
    <property type="entry name" value="RNA_pol_sigma_r2"/>
</dbReference>
<dbReference type="KEGG" id="tmar:MARIT_3066"/>
<keyword evidence="4" id="KW-0804">Transcription</keyword>
<dbReference type="Pfam" id="PF04542">
    <property type="entry name" value="Sigma70_r2"/>
    <property type="match status" value="1"/>
</dbReference>
<evidence type="ECO:0000313" key="8">
    <source>
        <dbReference type="Proteomes" id="UP000231564"/>
    </source>
</evidence>
<sequence>MLSLFYPIVLNYKEQFTLSEKELIERCCKQDLRAQSELYQLFADKLFHVCLKYSKNYEDAEDTLQDSFLSIFSKIHQYKKKGSFEGWMKRVVINTALQKYRSKAMLNTVPEENIEEGTGEINFEKENISVDYLLSLIQELPDRYRLVFNLYVLDRFSHKEIAAMLKISEGTSKSNLSRARCFLKQKIEANQHIEK</sequence>
<dbReference type="Pfam" id="PF08281">
    <property type="entry name" value="Sigma70_r4_2"/>
    <property type="match status" value="1"/>
</dbReference>
<dbReference type="AlphaFoldDB" id="A0A2H1EDF9"/>
<keyword evidence="8" id="KW-1185">Reference proteome</keyword>
<dbReference type="PANTHER" id="PTHR43133:SF46">
    <property type="entry name" value="RNA POLYMERASE SIGMA-70 FACTOR ECF SUBFAMILY"/>
    <property type="match status" value="1"/>
</dbReference>
<reference evidence="7 8" key="1">
    <citation type="submission" date="2016-11" db="EMBL/GenBank/DDBJ databases">
        <authorList>
            <person name="Jaros S."/>
            <person name="Januszkiewicz K."/>
            <person name="Wedrychowicz H."/>
        </authorList>
    </citation>
    <scope>NUCLEOTIDE SEQUENCE [LARGE SCALE GENOMIC DNA]</scope>
    <source>
        <strain evidence="7">NCIMB 2154T</strain>
    </source>
</reference>
<dbReference type="Gene3D" id="1.10.10.10">
    <property type="entry name" value="Winged helix-like DNA-binding domain superfamily/Winged helix DNA-binding domain"/>
    <property type="match status" value="1"/>
</dbReference>
<dbReference type="Proteomes" id="UP000231564">
    <property type="component" value="Chromosome MARIT"/>
</dbReference>
<feature type="domain" description="RNA polymerase sigma factor 70 region 4 type 2" evidence="6">
    <location>
        <begin position="132"/>
        <end position="180"/>
    </location>
</feature>
<evidence type="ECO:0000259" key="6">
    <source>
        <dbReference type="Pfam" id="PF08281"/>
    </source>
</evidence>
<evidence type="ECO:0000256" key="1">
    <source>
        <dbReference type="ARBA" id="ARBA00010641"/>
    </source>
</evidence>
<dbReference type="GeneID" id="47724509"/>
<dbReference type="NCBIfam" id="TIGR02937">
    <property type="entry name" value="sigma70-ECF"/>
    <property type="match status" value="1"/>
</dbReference>
<dbReference type="RefSeq" id="WP_100211914.1">
    <property type="nucleotide sequence ID" value="NZ_CP138495.1"/>
</dbReference>
<dbReference type="STRING" id="1349785.GCA_000509405_01609"/>
<feature type="domain" description="RNA polymerase sigma-70 region 2" evidence="5">
    <location>
        <begin position="38"/>
        <end position="103"/>
    </location>
</feature>
<evidence type="ECO:0000259" key="5">
    <source>
        <dbReference type="Pfam" id="PF04542"/>
    </source>
</evidence>
<dbReference type="GO" id="GO:0006352">
    <property type="term" value="P:DNA-templated transcription initiation"/>
    <property type="evidence" value="ECO:0007669"/>
    <property type="project" value="InterPro"/>
</dbReference>
<dbReference type="SUPFAM" id="SSF88946">
    <property type="entry name" value="Sigma2 domain of RNA polymerase sigma factors"/>
    <property type="match status" value="1"/>
</dbReference>
<keyword evidence="3" id="KW-0731">Sigma factor</keyword>
<evidence type="ECO:0000256" key="4">
    <source>
        <dbReference type="ARBA" id="ARBA00023163"/>
    </source>
</evidence>